<dbReference type="PROSITE" id="PS50853">
    <property type="entry name" value="FN3"/>
    <property type="match status" value="8"/>
</dbReference>
<dbReference type="PRINTS" id="PR00014">
    <property type="entry name" value="FNTYPEIII"/>
</dbReference>
<dbReference type="OrthoDB" id="443915at2759"/>
<feature type="domain" description="Fibronectin type-III" evidence="4">
    <location>
        <begin position="591"/>
        <end position="688"/>
    </location>
</feature>
<evidence type="ECO:0000256" key="2">
    <source>
        <dbReference type="SAM" id="MobiDB-lite"/>
    </source>
</evidence>
<dbReference type="Pfam" id="PF00041">
    <property type="entry name" value="fn3"/>
    <property type="match status" value="5"/>
</dbReference>
<evidence type="ECO:0000256" key="1">
    <source>
        <dbReference type="ARBA" id="ARBA00022737"/>
    </source>
</evidence>
<dbReference type="InterPro" id="IPR036116">
    <property type="entry name" value="FN3_sf"/>
</dbReference>
<dbReference type="InterPro" id="IPR013783">
    <property type="entry name" value="Ig-like_fold"/>
</dbReference>
<dbReference type="RefSeq" id="XP_018022846.1">
    <property type="nucleotide sequence ID" value="XM_018167357.2"/>
</dbReference>
<organism evidence="5 6">
    <name type="scientific">Hyalella azteca</name>
    <name type="common">Amphipod</name>
    <dbReference type="NCBI Taxonomy" id="294128"/>
    <lineage>
        <taxon>Eukaryota</taxon>
        <taxon>Metazoa</taxon>
        <taxon>Ecdysozoa</taxon>
        <taxon>Arthropoda</taxon>
        <taxon>Crustacea</taxon>
        <taxon>Multicrustacea</taxon>
        <taxon>Malacostraca</taxon>
        <taxon>Eumalacostraca</taxon>
        <taxon>Peracarida</taxon>
        <taxon>Amphipoda</taxon>
        <taxon>Senticaudata</taxon>
        <taxon>Talitrida</taxon>
        <taxon>Talitroidea</taxon>
        <taxon>Hyalellidae</taxon>
        <taxon>Hyalella</taxon>
    </lineage>
</organism>
<gene>
    <name evidence="6" type="primary">LOC108678862</name>
</gene>
<reference evidence="6" key="1">
    <citation type="submission" date="2025-08" db="UniProtKB">
        <authorList>
            <consortium name="RefSeq"/>
        </authorList>
    </citation>
    <scope>IDENTIFICATION</scope>
    <source>
        <tissue evidence="6">Whole organism</tissue>
    </source>
</reference>
<feature type="compositionally biased region" description="Basic and acidic residues" evidence="2">
    <location>
        <begin position="418"/>
        <end position="430"/>
    </location>
</feature>
<feature type="domain" description="Fibronectin type-III" evidence="4">
    <location>
        <begin position="781"/>
        <end position="871"/>
    </location>
</feature>
<feature type="domain" description="Fibronectin type-III" evidence="4">
    <location>
        <begin position="971"/>
        <end position="1081"/>
    </location>
</feature>
<keyword evidence="3" id="KW-1133">Transmembrane helix</keyword>
<feature type="compositionally biased region" description="Polar residues" evidence="2">
    <location>
        <begin position="380"/>
        <end position="414"/>
    </location>
</feature>
<accession>A0A8B7PC98</accession>
<dbReference type="Proteomes" id="UP000694843">
    <property type="component" value="Unplaced"/>
</dbReference>
<feature type="region of interest" description="Disordered" evidence="2">
    <location>
        <begin position="1375"/>
        <end position="1397"/>
    </location>
</feature>
<dbReference type="PANTHER" id="PTHR13817:SF73">
    <property type="entry name" value="FIBRONECTIN TYPE-III DOMAIN-CONTAINING PROTEIN"/>
    <property type="match status" value="1"/>
</dbReference>
<evidence type="ECO:0000313" key="6">
    <source>
        <dbReference type="RefSeq" id="XP_018022846.1"/>
    </source>
</evidence>
<feature type="domain" description="Fibronectin type-III" evidence="4">
    <location>
        <begin position="1176"/>
        <end position="1273"/>
    </location>
</feature>
<keyword evidence="3" id="KW-0472">Membrane</keyword>
<feature type="compositionally biased region" description="Low complexity" evidence="2">
    <location>
        <begin position="1009"/>
        <end position="1043"/>
    </location>
</feature>
<feature type="region of interest" description="Disordered" evidence="2">
    <location>
        <begin position="191"/>
        <end position="233"/>
    </location>
</feature>
<feature type="domain" description="Fibronectin type-III" evidence="4">
    <location>
        <begin position="1276"/>
        <end position="1376"/>
    </location>
</feature>
<name>A0A8B7PC98_HYAAZ</name>
<dbReference type="CDD" id="cd00063">
    <property type="entry name" value="FN3"/>
    <property type="match status" value="7"/>
</dbReference>
<feature type="region of interest" description="Disordered" evidence="2">
    <location>
        <begin position="1009"/>
        <end position="1045"/>
    </location>
</feature>
<dbReference type="InterPro" id="IPR003961">
    <property type="entry name" value="FN3_dom"/>
</dbReference>
<feature type="transmembrane region" description="Helical" evidence="3">
    <location>
        <begin position="1410"/>
        <end position="1429"/>
    </location>
</feature>
<feature type="domain" description="Fibronectin type-III" evidence="4">
    <location>
        <begin position="689"/>
        <end position="778"/>
    </location>
</feature>
<dbReference type="SMART" id="SM00060">
    <property type="entry name" value="FN3"/>
    <property type="match status" value="9"/>
</dbReference>
<feature type="domain" description="Fibronectin type-III" evidence="4">
    <location>
        <begin position="1082"/>
        <end position="1175"/>
    </location>
</feature>
<dbReference type="InterPro" id="IPR050964">
    <property type="entry name" value="Striated_Muscle_Regulatory"/>
</dbReference>
<dbReference type="OMA" id="FIMEGSC"/>
<feature type="domain" description="Fibronectin type-III" evidence="4">
    <location>
        <begin position="877"/>
        <end position="967"/>
    </location>
</feature>
<dbReference type="PANTHER" id="PTHR13817">
    <property type="entry name" value="TITIN"/>
    <property type="match status" value="1"/>
</dbReference>
<keyword evidence="5" id="KW-1185">Reference proteome</keyword>
<keyword evidence="1" id="KW-0677">Repeat</keyword>
<sequence>MLTATMVAVPGPTCYAEMLQQHHHSLPHQQLQPQAAQLQTTNIAAVPQHMLPQHMLAQPVQDSDVACETPTVVPSSLEEDITAMPETCDANAGNQDGVEAVHQQQHMQPTHIPPQLIHHQGAQMPTPLSATMQLNHATMPMNHSTICSTTLTNSTSIPVVTSTIDMAATTPYHQPTLPPYCPDYYGRDYYHPQPPDYHPQPADYHPQPSDYHPQPADYHQAPPPPEYHQPPPGEYCGAAQHMCSGLHVPTGPATVRMVSTNSSPPIALPVQVPPGHVLQQIVDEHGTLQHVILSSQLPMCYHSGNSGQPGAHQFYGTTPHSGNTQGYIASYQPNPAQYSPVMTPPSMTQPSTPPLNYGKQERHLAGGRHFDKPRQKFYSRPQQQQQLSANHQMHSNYTHQAGRTPNNVCLLNTPPTSPKKDDAARGRDDERGEEGEDMPAPLAELLSHIPLIEVTNVTPFSAVVQWQPPLLPHFSPPQQYCPDGSHEQPAGGGRNNLGSDEMTVDAGVSYTAADVSYTAADVSYTAADITYEVFVNGHLVGSVTAATSYQLHDLKPGYEYKLQLLCCCAGIRATSLSREVIFVTPTTVPEQPSPPRLFNKSKNSLFVKWVPPKDGGARISSYTLQITEGSAEGEGLWRDAYCGRGRDFTVNNLTPATSYRLRIAAFNLNGPSNWSRELVCSTCGVPPAKPCPPTLLKATVSSLLLSWPRQSPNERYVLKMEDCQNTYGFLVVYRGPDNSYCCSQLRRSSSYNFRLGAESDEGSSPPSDVVCYCTLPEPPGAPSPPSVKGRRSHVLRFTWGPPADTGGAPILSYRLLLDSGNGFEVAYEGTSCECECRDLTPGKTYAAAAQAVSSGGEGHCSKPVMATTEPVVPQQCPPPALAAKPKANVLQLKWDPPAFDGGSIVTEYNVELQQPQGDARLVYSGVSLACTVAGLLPGRPYTLLVRAVNAVGPGPWSEPLQVVSGPAPPEAPRCPQLACRSPTVVCVSWDEPANNGACIEAYNVEVAEVSPSHPESSESSSTCGDSEPTDLTFTHATSSTTTSAEVKHLQPDTSYAMRVCALNAAGLGGFSPHSIVMTPPSAPSAPTHVTATVTCTSINLRWTEPKCNGDPILHYLIDLADAGRSIATAGPVVECTIPDCLPDTQYKLRVQAVNGVGIGPASATFKCHTSRLPPAPPALELLKASHNSLKVSWGEKKQSILKNDQLTYCLQMEFPNPQNQSLEFYQVYCGSGTSYRLTRLDEATPYRLRICASSEAGVGPNSEPVEFRTTWAPPVAPKAPRATERLEEGAVKYEVEWCPVRCHGGTPVTYVLQARIATKQLDYTTVYTGSDTRHVMDVCPGALYNVRVCAVRQLQGGQGTLPGAYSSPTVFNAPDAVQPTRPLSDNTHHRGSAGGRTKLSWQDLTDAQKAALLVTVFSLLAALLAYALAPALHT</sequence>
<dbReference type="SUPFAM" id="SSF49265">
    <property type="entry name" value="Fibronectin type III"/>
    <property type="match status" value="5"/>
</dbReference>
<evidence type="ECO:0000259" key="4">
    <source>
        <dbReference type="PROSITE" id="PS50853"/>
    </source>
</evidence>
<dbReference type="KEGG" id="hazt:108678862"/>
<dbReference type="GeneID" id="108678862"/>
<protein>
    <submittedName>
        <fullName evidence="6">Fibronectin type-III domain-containing protein 3A isoform X1</fullName>
    </submittedName>
</protein>
<feature type="region of interest" description="Disordered" evidence="2">
    <location>
        <begin position="379"/>
        <end position="439"/>
    </location>
</feature>
<evidence type="ECO:0000256" key="3">
    <source>
        <dbReference type="SAM" id="Phobius"/>
    </source>
</evidence>
<dbReference type="Gene3D" id="2.60.40.10">
    <property type="entry name" value="Immunoglobulins"/>
    <property type="match status" value="9"/>
</dbReference>
<evidence type="ECO:0000313" key="5">
    <source>
        <dbReference type="Proteomes" id="UP000694843"/>
    </source>
</evidence>
<proteinExistence type="predicted"/>
<feature type="compositionally biased region" description="Pro residues" evidence="2">
    <location>
        <begin position="221"/>
        <end position="233"/>
    </location>
</feature>
<feature type="region of interest" description="Disordered" evidence="2">
    <location>
        <begin position="475"/>
        <end position="500"/>
    </location>
</feature>
<keyword evidence="3" id="KW-0812">Transmembrane</keyword>